<evidence type="ECO:0000313" key="5">
    <source>
        <dbReference type="Proteomes" id="UP000408482"/>
    </source>
</evidence>
<evidence type="ECO:0000313" key="4">
    <source>
        <dbReference type="EMBL" id="VUX40680.1"/>
    </source>
</evidence>
<dbReference type="AlphaFoldDB" id="A0A564W7Q0"/>
<accession>A0A564W7Q0</accession>
<keyword evidence="5" id="KW-1185">Reference proteome</keyword>
<dbReference type="InterPro" id="IPR001173">
    <property type="entry name" value="Glyco_trans_2-like"/>
</dbReference>
<dbReference type="GO" id="GO:0016757">
    <property type="term" value="F:glycosyltransferase activity"/>
    <property type="evidence" value="ECO:0007669"/>
    <property type="project" value="UniProtKB-KW"/>
</dbReference>
<reference evidence="4 5" key="1">
    <citation type="submission" date="2019-07" db="EMBL/GenBank/DDBJ databases">
        <authorList>
            <person name="Hibberd C M."/>
            <person name="Gehrig L. J."/>
            <person name="Chang H.-W."/>
            <person name="Venkatesh S."/>
        </authorList>
    </citation>
    <scope>NUCLEOTIDE SEQUENCE [LARGE SCALE GENOMIC DNA]</scope>
    <source>
        <strain evidence="4">Blautia_luti_SSTS_Bg7063</strain>
    </source>
</reference>
<gene>
    <name evidence="4" type="primary">epsJ_2</name>
    <name evidence="4" type="ORF">RSSSTS7063_01291</name>
</gene>
<dbReference type="InterPro" id="IPR029044">
    <property type="entry name" value="Nucleotide-diphossugar_trans"/>
</dbReference>
<evidence type="ECO:0000259" key="3">
    <source>
        <dbReference type="Pfam" id="PF00535"/>
    </source>
</evidence>
<evidence type="ECO:0000256" key="2">
    <source>
        <dbReference type="ARBA" id="ARBA00022679"/>
    </source>
</evidence>
<name>A0A564W7Q0_9FIRM</name>
<sequence>MNIGINEGLVSVIVPVHNGERTIKRCVDSILNQNYRDIEIILVDDNSTDLTYDILQDLKNKHANIVCIKLTGGSKGVSYARNIGLRAAKGKYIGFVDADDFISENMYQVMVSKICSLDSDIVVCAYSFVYDNYQVVNPTKYLGSEYEAVFSSEAAILELTKMHNARFTGHVWDKLYKKEVIGDINFVEGIHCYEDTLFNVEVMIKAKRIDFFNDSLYSYYINSNSVTNSQYSDKIFSSIQALKKMENLDFIKKNRVLSMAIQSRIFKECIAQSYMSSASPKCEEYIEQFKKIVLDRIKAFGMPKLTFKEKVQILLLVYSKTLFKCIVQRKRKKYEMRNTNIIHE</sequence>
<protein>
    <submittedName>
        <fullName evidence="4">Putative glycosyltransferase EpsJ</fullName>
        <ecNumber evidence="4">2.4.-.-</ecNumber>
    </submittedName>
</protein>
<organism evidence="4 5">
    <name type="scientific">Blautia luti</name>
    <dbReference type="NCBI Taxonomy" id="89014"/>
    <lineage>
        <taxon>Bacteria</taxon>
        <taxon>Bacillati</taxon>
        <taxon>Bacillota</taxon>
        <taxon>Clostridia</taxon>
        <taxon>Lachnospirales</taxon>
        <taxon>Lachnospiraceae</taxon>
        <taxon>Blautia</taxon>
    </lineage>
</organism>
<keyword evidence="1 4" id="KW-0328">Glycosyltransferase</keyword>
<keyword evidence="2 4" id="KW-0808">Transferase</keyword>
<proteinExistence type="predicted"/>
<dbReference type="Gene3D" id="3.90.550.10">
    <property type="entry name" value="Spore Coat Polysaccharide Biosynthesis Protein SpsA, Chain A"/>
    <property type="match status" value="1"/>
</dbReference>
<dbReference type="Proteomes" id="UP000408482">
    <property type="component" value="Unassembled WGS sequence"/>
</dbReference>
<dbReference type="EMBL" id="CABHNW010000167">
    <property type="protein sequence ID" value="VUX40680.1"/>
    <property type="molecule type" value="Genomic_DNA"/>
</dbReference>
<dbReference type="PANTHER" id="PTHR22916:SF51">
    <property type="entry name" value="GLYCOSYLTRANSFERASE EPSH-RELATED"/>
    <property type="match status" value="1"/>
</dbReference>
<feature type="domain" description="Glycosyltransferase 2-like" evidence="3">
    <location>
        <begin position="11"/>
        <end position="134"/>
    </location>
</feature>
<dbReference type="Pfam" id="PF00535">
    <property type="entry name" value="Glycos_transf_2"/>
    <property type="match status" value="1"/>
</dbReference>
<dbReference type="EC" id="2.4.-.-" evidence="4"/>
<dbReference type="PANTHER" id="PTHR22916">
    <property type="entry name" value="GLYCOSYLTRANSFERASE"/>
    <property type="match status" value="1"/>
</dbReference>
<evidence type="ECO:0000256" key="1">
    <source>
        <dbReference type="ARBA" id="ARBA00022676"/>
    </source>
</evidence>
<dbReference type="RefSeq" id="WP_144095471.1">
    <property type="nucleotide sequence ID" value="NZ_CABHMX010000016.1"/>
</dbReference>
<dbReference type="CDD" id="cd00761">
    <property type="entry name" value="Glyco_tranf_GTA_type"/>
    <property type="match status" value="1"/>
</dbReference>
<dbReference type="SUPFAM" id="SSF53448">
    <property type="entry name" value="Nucleotide-diphospho-sugar transferases"/>
    <property type="match status" value="1"/>
</dbReference>